<dbReference type="AlphaFoldDB" id="A0A8H3P7W2"/>
<dbReference type="Proteomes" id="UP000465221">
    <property type="component" value="Unassembled WGS sequence"/>
</dbReference>
<feature type="transmembrane region" description="Helical" evidence="1">
    <location>
        <begin position="73"/>
        <end position="98"/>
    </location>
</feature>
<name>A0A8H3P7W2_9EURO</name>
<dbReference type="EMBL" id="BLKC01000068">
    <property type="protein sequence ID" value="GFF47203.1"/>
    <property type="molecule type" value="Genomic_DNA"/>
</dbReference>
<evidence type="ECO:0000313" key="3">
    <source>
        <dbReference type="Proteomes" id="UP000465221"/>
    </source>
</evidence>
<protein>
    <submittedName>
        <fullName evidence="2">Uncharacterized protein</fullName>
    </submittedName>
</protein>
<evidence type="ECO:0000256" key="1">
    <source>
        <dbReference type="SAM" id="Phobius"/>
    </source>
</evidence>
<comment type="caution">
    <text evidence="2">The sequence shown here is derived from an EMBL/GenBank/DDBJ whole genome shotgun (WGS) entry which is preliminary data.</text>
</comment>
<organism evidence="2 3">
    <name type="scientific">Aspergillus udagawae</name>
    <dbReference type="NCBI Taxonomy" id="91492"/>
    <lineage>
        <taxon>Eukaryota</taxon>
        <taxon>Fungi</taxon>
        <taxon>Dikarya</taxon>
        <taxon>Ascomycota</taxon>
        <taxon>Pezizomycotina</taxon>
        <taxon>Eurotiomycetes</taxon>
        <taxon>Eurotiomycetidae</taxon>
        <taxon>Eurotiales</taxon>
        <taxon>Aspergillaceae</taxon>
        <taxon>Aspergillus</taxon>
        <taxon>Aspergillus subgen. Fumigati</taxon>
    </lineage>
</organism>
<gene>
    <name evidence="2" type="ORF">IFM46972_08240</name>
</gene>
<reference evidence="2 3" key="1">
    <citation type="submission" date="2020-01" db="EMBL/GenBank/DDBJ databases">
        <title>Draft genome sequence of Aspergillus udagawae IFM 46972.</title>
        <authorList>
            <person name="Takahashi H."/>
            <person name="Yaguchi T."/>
        </authorList>
    </citation>
    <scope>NUCLEOTIDE SEQUENCE [LARGE SCALE GENOMIC DNA]</scope>
    <source>
        <strain evidence="2 3">IFM 46972</strain>
    </source>
</reference>
<proteinExistence type="predicted"/>
<accession>A0A8H3P7W2</accession>
<sequence length="142" mass="15775">MVRFLVFGTNKPPIGFKPPFPVLLIHLALPRYGANSASLQEAWLFLSYLPSSPRYASRKMAEVSSSSHRVTRVLGILIQFLTTLVLIGILIVLALLYIEIKKMNGNDYFLNINPVEIKGQVVSTLNGHGTSSMNPIYMQAVQ</sequence>
<keyword evidence="1" id="KW-1133">Transmembrane helix</keyword>
<keyword evidence="1" id="KW-0472">Membrane</keyword>
<keyword evidence="1" id="KW-0812">Transmembrane</keyword>
<evidence type="ECO:0000313" key="2">
    <source>
        <dbReference type="EMBL" id="GFF47203.1"/>
    </source>
</evidence>